<dbReference type="RefSeq" id="WP_377211206.1">
    <property type="nucleotide sequence ID" value="NZ_JBHTJV010000002.1"/>
</dbReference>
<dbReference type="InterPro" id="IPR036514">
    <property type="entry name" value="SGNH_hydro_sf"/>
</dbReference>
<organism evidence="2 3">
    <name type="scientific">Pseudahrensia aquimaris</name>
    <dbReference type="NCBI Taxonomy" id="744461"/>
    <lineage>
        <taxon>Bacteria</taxon>
        <taxon>Pseudomonadati</taxon>
        <taxon>Pseudomonadota</taxon>
        <taxon>Alphaproteobacteria</taxon>
        <taxon>Hyphomicrobiales</taxon>
        <taxon>Ahrensiaceae</taxon>
        <taxon>Pseudahrensia</taxon>
    </lineage>
</organism>
<comment type="caution">
    <text evidence="2">The sequence shown here is derived from an EMBL/GenBank/DDBJ whole genome shotgun (WGS) entry which is preliminary data.</text>
</comment>
<keyword evidence="3" id="KW-1185">Reference proteome</keyword>
<proteinExistence type="predicted"/>
<accession>A0ABW3FA79</accession>
<evidence type="ECO:0000313" key="2">
    <source>
        <dbReference type="EMBL" id="MFD0915361.1"/>
    </source>
</evidence>
<sequence length="435" mass="46985">MTQLARPVSKLVMTFALAIVFLIVELPLVGQSGGPFVGISEAQAQQTKKKRRSLFKILFGKRKVRKKQVKKRTKAAPSRKRAATKQKKRKTKRAVAKKRTKTRTRKVRAASSARAVAAAPAVVQKLEDAKKILVIGDFYANGLADGLQVGLADDAGLVVIEKASGNSGLVRTDIVEWPTKIAELNVEFSPDYIVLMVGSNDRQLMRDGGKNLKKRTPEWDAAYQKRVQAVGEALKQTGKPFTWLGLPPVRFNSMNTDFLVFNEWYRNAATSARGRFVDIWDGFSDANGAYTRSGPDINGQIVLLRPKDGINLTKAGKRRLAFYVEGAIRRDIGSTLPTSALDDFSGVAALSNRAPEYDPAKTGKTQVISLDDPANDGVGELAGAELDRSSSLATDGAVQLTVDAASSPPVGRVDAFQWPPVPLGPTGQGAVASAN</sequence>
<protein>
    <submittedName>
        <fullName evidence="2">DUF459 domain-containing protein</fullName>
    </submittedName>
</protein>
<name>A0ABW3FA79_9HYPH</name>
<dbReference type="Gene3D" id="3.40.50.1110">
    <property type="entry name" value="SGNH hydrolase"/>
    <property type="match status" value="1"/>
</dbReference>
<dbReference type="Pfam" id="PF04311">
    <property type="entry name" value="DUF459"/>
    <property type="match status" value="1"/>
</dbReference>
<reference evidence="3" key="1">
    <citation type="journal article" date="2019" name="Int. J. Syst. Evol. Microbiol.">
        <title>The Global Catalogue of Microorganisms (GCM) 10K type strain sequencing project: providing services to taxonomists for standard genome sequencing and annotation.</title>
        <authorList>
            <consortium name="The Broad Institute Genomics Platform"/>
            <consortium name="The Broad Institute Genome Sequencing Center for Infectious Disease"/>
            <person name="Wu L."/>
            <person name="Ma J."/>
        </authorList>
    </citation>
    <scope>NUCLEOTIDE SEQUENCE [LARGE SCALE GENOMIC DNA]</scope>
    <source>
        <strain evidence="3">CCUG 60023</strain>
    </source>
</reference>
<dbReference type="SUPFAM" id="SSF52266">
    <property type="entry name" value="SGNH hydrolase"/>
    <property type="match status" value="1"/>
</dbReference>
<feature type="region of interest" description="Disordered" evidence="1">
    <location>
        <begin position="68"/>
        <end position="103"/>
    </location>
</feature>
<gene>
    <name evidence="2" type="ORF">ACFQ14_02965</name>
</gene>
<dbReference type="InterPro" id="IPR007407">
    <property type="entry name" value="DUF459"/>
</dbReference>
<dbReference type="CDD" id="cd01829">
    <property type="entry name" value="SGNH_hydrolase_peri2"/>
    <property type="match status" value="1"/>
</dbReference>
<dbReference type="EMBL" id="JBHTJV010000002">
    <property type="protein sequence ID" value="MFD0915361.1"/>
    <property type="molecule type" value="Genomic_DNA"/>
</dbReference>
<evidence type="ECO:0000313" key="3">
    <source>
        <dbReference type="Proteomes" id="UP001597101"/>
    </source>
</evidence>
<evidence type="ECO:0000256" key="1">
    <source>
        <dbReference type="SAM" id="MobiDB-lite"/>
    </source>
</evidence>
<dbReference type="Proteomes" id="UP001597101">
    <property type="component" value="Unassembled WGS sequence"/>
</dbReference>